<evidence type="ECO:0000256" key="3">
    <source>
        <dbReference type="ARBA" id="ARBA00022475"/>
    </source>
</evidence>
<keyword evidence="4 7" id="KW-0812">Transmembrane</keyword>
<keyword evidence="3" id="KW-1003">Cell membrane</keyword>
<dbReference type="EMBL" id="CATVXE010000017">
    <property type="protein sequence ID" value="CAJ0690487.1"/>
    <property type="molecule type" value="Genomic_DNA"/>
</dbReference>
<evidence type="ECO:0000256" key="5">
    <source>
        <dbReference type="ARBA" id="ARBA00022989"/>
    </source>
</evidence>
<evidence type="ECO:0000313" key="8">
    <source>
        <dbReference type="EMBL" id="CAJ0690487.1"/>
    </source>
</evidence>
<dbReference type="GO" id="GO:0005886">
    <property type="term" value="C:plasma membrane"/>
    <property type="evidence" value="ECO:0007669"/>
    <property type="project" value="UniProtKB-SubCell"/>
</dbReference>
<dbReference type="PANTHER" id="PTHR30086:SF14">
    <property type="entry name" value="HOMOSERINE_HOMOSERINE LACTONE EFFLUX PROTEIN"/>
    <property type="match status" value="1"/>
</dbReference>
<feature type="transmembrane region" description="Helical" evidence="7">
    <location>
        <begin position="108"/>
        <end position="123"/>
    </location>
</feature>
<evidence type="ECO:0000313" key="10">
    <source>
        <dbReference type="Proteomes" id="UP001190002"/>
    </source>
</evidence>
<feature type="transmembrane region" description="Helical" evidence="7">
    <location>
        <begin position="63"/>
        <end position="88"/>
    </location>
</feature>
<feature type="transmembrane region" description="Helical" evidence="7">
    <location>
        <begin position="36"/>
        <end position="57"/>
    </location>
</feature>
<dbReference type="GO" id="GO:0042970">
    <property type="term" value="F:homoserine transmembrane transporter activity"/>
    <property type="evidence" value="ECO:0007669"/>
    <property type="project" value="TreeGrafter"/>
</dbReference>
<evidence type="ECO:0000313" key="11">
    <source>
        <dbReference type="Proteomes" id="UP001190452"/>
    </source>
</evidence>
<accession>A0AAD2ELE3</accession>
<keyword evidence="11" id="KW-1185">Reference proteome</keyword>
<evidence type="ECO:0000256" key="6">
    <source>
        <dbReference type="ARBA" id="ARBA00023136"/>
    </source>
</evidence>
<evidence type="ECO:0000256" key="1">
    <source>
        <dbReference type="ARBA" id="ARBA00004651"/>
    </source>
</evidence>
<keyword evidence="6 7" id="KW-0472">Membrane</keyword>
<dbReference type="AlphaFoldDB" id="A0AAD2ELE3"/>
<protein>
    <submittedName>
        <fullName evidence="8">Homoserine/homoserine lactone efflux protein</fullName>
    </submittedName>
</protein>
<comment type="similarity">
    <text evidence="2">Belongs to the Rht family.</text>
</comment>
<dbReference type="PANTHER" id="PTHR30086">
    <property type="entry name" value="ARGININE EXPORTER PROTEIN ARGO"/>
    <property type="match status" value="1"/>
</dbReference>
<evidence type="ECO:0000313" key="9">
    <source>
        <dbReference type="EMBL" id="CAJ0883472.1"/>
    </source>
</evidence>
<keyword evidence="5 7" id="KW-1133">Transmembrane helix</keyword>
<dbReference type="Proteomes" id="UP001190452">
    <property type="component" value="Unassembled WGS sequence"/>
</dbReference>
<evidence type="ECO:0000256" key="2">
    <source>
        <dbReference type="ARBA" id="ARBA00007928"/>
    </source>
</evidence>
<evidence type="ECO:0000256" key="4">
    <source>
        <dbReference type="ARBA" id="ARBA00022692"/>
    </source>
</evidence>
<evidence type="ECO:0000256" key="7">
    <source>
        <dbReference type="SAM" id="Phobius"/>
    </source>
</evidence>
<comment type="subcellular location">
    <subcellularLocation>
        <location evidence="1">Cell membrane</location>
        <topology evidence="1">Multi-pass membrane protein</topology>
    </subcellularLocation>
</comment>
<reference evidence="8 11" key="1">
    <citation type="submission" date="2023-07" db="EMBL/GenBank/DDBJ databases">
        <authorList>
            <person name="Peeters C."/>
        </authorList>
    </citation>
    <scope>NUCLEOTIDE SEQUENCE</scope>
    <source>
        <strain evidence="9 11">R-77569</strain>
        <strain evidence="8">R-77591</strain>
    </source>
</reference>
<dbReference type="EMBL" id="CAUDKV010000016">
    <property type="protein sequence ID" value="CAJ0883472.1"/>
    <property type="molecule type" value="Genomic_DNA"/>
</dbReference>
<dbReference type="InterPro" id="IPR001123">
    <property type="entry name" value="LeuE-type"/>
</dbReference>
<comment type="caution">
    <text evidence="8">The sequence shown here is derived from an EMBL/GenBank/DDBJ whole genome shotgun (WGS) entry which is preliminary data.</text>
</comment>
<dbReference type="Proteomes" id="UP001190002">
    <property type="component" value="Unassembled WGS sequence"/>
</dbReference>
<dbReference type="Pfam" id="PF01810">
    <property type="entry name" value="LysE"/>
    <property type="match status" value="1"/>
</dbReference>
<name>A0AAD2ELE3_9RALS</name>
<organism evidence="8 10">
    <name type="scientific">Ralstonia mannitolilytica</name>
    <dbReference type="NCBI Taxonomy" id="105219"/>
    <lineage>
        <taxon>Bacteria</taxon>
        <taxon>Pseudomonadati</taxon>
        <taxon>Pseudomonadota</taxon>
        <taxon>Betaproteobacteria</taxon>
        <taxon>Burkholderiales</taxon>
        <taxon>Burkholderiaceae</taxon>
        <taxon>Ralstonia</taxon>
    </lineage>
</organism>
<gene>
    <name evidence="8" type="primary">rhtB_1</name>
    <name evidence="9" type="synonym">rhtB_3</name>
    <name evidence="9" type="ORF">R77569_03447</name>
    <name evidence="8" type="ORF">R77591_03591</name>
</gene>
<sequence length="128" mass="13973">MAGADPPGPIRLGRSADGDVDAVPLSSARRRFFTGLLTNVTNPKGIVFMAAVLPQFIDPARPLLPQLCILAATMVCIDLVVLHGYALLAERAQRVFHNPRALRWQRRVFGGTLMSLGAALFFMKRQTS</sequence>
<proteinExistence type="inferred from homology"/>